<evidence type="ECO:0000313" key="3">
    <source>
        <dbReference type="Proteomes" id="UP000014062"/>
    </source>
</evidence>
<gene>
    <name evidence="2" type="ORF">SLI_6497</name>
</gene>
<name>A0A7U9HEE4_STRLI</name>
<proteinExistence type="predicted"/>
<dbReference type="EMBL" id="CM001889">
    <property type="protein sequence ID" value="EOY51204.1"/>
    <property type="molecule type" value="Genomic_DNA"/>
</dbReference>
<accession>A0A7U9HEE4</accession>
<protein>
    <submittedName>
        <fullName evidence="2">Uncharacterized protein</fullName>
    </submittedName>
</protein>
<dbReference type="AlphaFoldDB" id="A0A7U9HEE4"/>
<dbReference type="Proteomes" id="UP000014062">
    <property type="component" value="Chromosome"/>
</dbReference>
<reference evidence="3" key="1">
    <citation type="journal article" date="2013" name="Genome Biol. Evol.">
        <title>The genome sequence of Streptomyces lividans 66 reveals a novel tRNA-dependent peptide biosynthetic system within a metal-related genomic island.</title>
        <authorList>
            <person name="Cruz-Morales P."/>
            <person name="Vijgenboom E."/>
            <person name="Iruegas-Bocardo F."/>
            <person name="Girard G."/>
            <person name="Yanez-Guerra L.A."/>
            <person name="Ramos-Aboites H.E."/>
            <person name="Pernodet J.L."/>
            <person name="Anne J."/>
            <person name="van Wezel G.P."/>
            <person name="Barona-Gomez F."/>
        </authorList>
    </citation>
    <scope>NUCLEOTIDE SEQUENCE [LARGE SCALE GENOMIC DNA]</scope>
    <source>
        <strain evidence="3">1326</strain>
    </source>
</reference>
<evidence type="ECO:0000313" key="2">
    <source>
        <dbReference type="EMBL" id="EOY51204.1"/>
    </source>
</evidence>
<feature type="region of interest" description="Disordered" evidence="1">
    <location>
        <begin position="18"/>
        <end position="43"/>
    </location>
</feature>
<evidence type="ECO:0000256" key="1">
    <source>
        <dbReference type="SAM" id="MobiDB-lite"/>
    </source>
</evidence>
<organism evidence="2 3">
    <name type="scientific">Streptomyces lividans 1326</name>
    <dbReference type="NCBI Taxonomy" id="1200984"/>
    <lineage>
        <taxon>Bacteria</taxon>
        <taxon>Bacillati</taxon>
        <taxon>Actinomycetota</taxon>
        <taxon>Actinomycetes</taxon>
        <taxon>Kitasatosporales</taxon>
        <taxon>Streptomycetaceae</taxon>
        <taxon>Streptomyces</taxon>
    </lineage>
</organism>
<sequence>MPGRPLALAAVTAHLAARGRGSGLRRSGGHGVTRPLETGGNGSDLRAWRMALRGHT</sequence>